<dbReference type="InterPro" id="IPR043993">
    <property type="entry name" value="T4SS_pilin"/>
</dbReference>
<protein>
    <submittedName>
        <fullName evidence="2">Uncharacterized protein</fullName>
    </submittedName>
</protein>
<comment type="caution">
    <text evidence="2">The sequence shown here is derived from an EMBL/GenBank/DDBJ whole genome shotgun (WGS) entry which is preliminary data.</text>
</comment>
<organism evidence="2 3">
    <name type="scientific">Candidatus Curtissbacteria bacterium RBG_13_40_7</name>
    <dbReference type="NCBI Taxonomy" id="1797706"/>
    <lineage>
        <taxon>Bacteria</taxon>
        <taxon>Candidatus Curtissiibacteriota</taxon>
    </lineage>
</organism>
<accession>A0A1F5FZA6</accession>
<dbReference type="Proteomes" id="UP000179252">
    <property type="component" value="Unassembled WGS sequence"/>
</dbReference>
<proteinExistence type="predicted"/>
<dbReference type="AlphaFoldDB" id="A0A1F5FZA6"/>
<feature type="transmembrane region" description="Helical" evidence="1">
    <location>
        <begin position="97"/>
        <end position="117"/>
    </location>
</feature>
<keyword evidence="1" id="KW-0812">Transmembrane</keyword>
<evidence type="ECO:0000256" key="1">
    <source>
        <dbReference type="SAM" id="Phobius"/>
    </source>
</evidence>
<dbReference type="Pfam" id="PF18895">
    <property type="entry name" value="T4SS_pilin"/>
    <property type="match status" value="1"/>
</dbReference>
<evidence type="ECO:0000313" key="2">
    <source>
        <dbReference type="EMBL" id="OGD84948.1"/>
    </source>
</evidence>
<evidence type="ECO:0000313" key="3">
    <source>
        <dbReference type="Proteomes" id="UP000179252"/>
    </source>
</evidence>
<name>A0A1F5FZA6_9BACT</name>
<reference evidence="2 3" key="1">
    <citation type="journal article" date="2016" name="Nat. Commun.">
        <title>Thousands of microbial genomes shed light on interconnected biogeochemical processes in an aquifer system.</title>
        <authorList>
            <person name="Anantharaman K."/>
            <person name="Brown C.T."/>
            <person name="Hug L.A."/>
            <person name="Sharon I."/>
            <person name="Castelle C.J."/>
            <person name="Probst A.J."/>
            <person name="Thomas B.C."/>
            <person name="Singh A."/>
            <person name="Wilkins M.J."/>
            <person name="Karaoz U."/>
            <person name="Brodie E.L."/>
            <person name="Williams K.H."/>
            <person name="Hubbard S.S."/>
            <person name="Banfield J.F."/>
        </authorList>
    </citation>
    <scope>NUCLEOTIDE SEQUENCE [LARGE SCALE GENOMIC DNA]</scope>
</reference>
<keyword evidence="1" id="KW-0472">Membrane</keyword>
<feature type="transmembrane region" description="Helical" evidence="1">
    <location>
        <begin position="48"/>
        <end position="76"/>
    </location>
</feature>
<gene>
    <name evidence="2" type="ORF">A2165_02035</name>
</gene>
<keyword evidence="1" id="KW-1133">Transmembrane helix</keyword>
<dbReference type="EMBL" id="MFAU01000006">
    <property type="protein sequence ID" value="OGD84948.1"/>
    <property type="molecule type" value="Genomic_DNA"/>
</dbReference>
<sequence>MKKIIIKLALFSTLFISTTHQTQARLDIPDFPAGHNILFYARFPRTSTFIADLISAFLPAILAIAGFLTVIFIVISGIQFITSSGNPEAAAGARGRLTFALVGFAVIILAFAITQIVDRIFLGSGVAPP</sequence>